<dbReference type="Pfam" id="PF14392">
    <property type="entry name" value="zf-CCHC_4"/>
    <property type="match status" value="1"/>
</dbReference>
<reference evidence="3" key="1">
    <citation type="submission" date="2018-11" db="EMBL/GenBank/DDBJ databases">
        <authorList>
            <consortium name="Genoscope - CEA"/>
            <person name="William W."/>
        </authorList>
    </citation>
    <scope>NUCLEOTIDE SEQUENCE</scope>
</reference>
<gene>
    <name evidence="3" type="ORF">BOLC4T24624H</name>
</gene>
<proteinExistence type="predicted"/>
<dbReference type="AlphaFoldDB" id="A0A3P6BTQ2"/>
<dbReference type="EMBL" id="LR031873">
    <property type="protein sequence ID" value="VDD09173.1"/>
    <property type="molecule type" value="Genomic_DNA"/>
</dbReference>
<protein>
    <recommendedName>
        <fullName evidence="2">Zinc knuckle CX2CX4HX4C domain-containing protein</fullName>
    </recommendedName>
</protein>
<organism evidence="3">
    <name type="scientific">Brassica oleracea</name>
    <name type="common">Wild cabbage</name>
    <dbReference type="NCBI Taxonomy" id="3712"/>
    <lineage>
        <taxon>Eukaryota</taxon>
        <taxon>Viridiplantae</taxon>
        <taxon>Streptophyta</taxon>
        <taxon>Embryophyta</taxon>
        <taxon>Tracheophyta</taxon>
        <taxon>Spermatophyta</taxon>
        <taxon>Magnoliopsida</taxon>
        <taxon>eudicotyledons</taxon>
        <taxon>Gunneridae</taxon>
        <taxon>Pentapetalae</taxon>
        <taxon>rosids</taxon>
        <taxon>malvids</taxon>
        <taxon>Brassicales</taxon>
        <taxon>Brassicaceae</taxon>
        <taxon>Brassiceae</taxon>
        <taxon>Brassica</taxon>
    </lineage>
</organism>
<accession>A0A3P6BTQ2</accession>
<dbReference type="PANTHER" id="PTHR31286:SF162">
    <property type="entry name" value="DUF4283 DOMAIN-CONTAINING PROTEIN-RELATED"/>
    <property type="match status" value="1"/>
</dbReference>
<feature type="domain" description="Zinc knuckle CX2CX4HX4C" evidence="2">
    <location>
        <begin position="38"/>
        <end position="85"/>
    </location>
</feature>
<dbReference type="PANTHER" id="PTHR31286">
    <property type="entry name" value="GLYCINE-RICH CELL WALL STRUCTURAL PROTEIN 1.8-LIKE"/>
    <property type="match status" value="1"/>
</dbReference>
<evidence type="ECO:0000313" key="3">
    <source>
        <dbReference type="EMBL" id="VDD09173.1"/>
    </source>
</evidence>
<evidence type="ECO:0000259" key="2">
    <source>
        <dbReference type="Pfam" id="PF14392"/>
    </source>
</evidence>
<dbReference type="InterPro" id="IPR040256">
    <property type="entry name" value="At4g02000-like"/>
</dbReference>
<sequence>MFFLVRWEPVVHDDYPWIIPLGHNDTVELSAGRLLLDVDTRKPLTFSRKIASPEGEEITIQIHYEKLFKHCSSCGMVTHEMAYCPQKVNDFKNHGVKTGVFARVQLPVSDGSRQFSLRDQKPYDKYGNYADLRVRTSRYEDGFMKDARRSQNNNDRKDGSSDQFRRFQPEHDRNYDKDTRKYSGNARKIALMSSRHGSRYAPYGTRLSQSWRIKERRNSREVEDVIEPYARTPQPALSEHSSTSKSDGVLEQEGHRSSGKRIASTIVTPDANVTKRDKGSSRSITFSPKEKGSPAEDQIIGR</sequence>
<evidence type="ECO:0000256" key="1">
    <source>
        <dbReference type="SAM" id="MobiDB-lite"/>
    </source>
</evidence>
<name>A0A3P6BTQ2_BRAOL</name>
<feature type="compositionally biased region" description="Basic and acidic residues" evidence="1">
    <location>
        <begin position="214"/>
        <end position="223"/>
    </location>
</feature>
<feature type="compositionally biased region" description="Basic and acidic residues" evidence="1">
    <location>
        <begin position="142"/>
        <end position="181"/>
    </location>
</feature>
<feature type="region of interest" description="Disordered" evidence="1">
    <location>
        <begin position="142"/>
        <end position="187"/>
    </location>
</feature>
<feature type="region of interest" description="Disordered" evidence="1">
    <location>
        <begin position="214"/>
        <end position="302"/>
    </location>
</feature>
<dbReference type="InterPro" id="IPR025836">
    <property type="entry name" value="Zn_knuckle_CX2CX4HX4C"/>
</dbReference>